<organism evidence="1 2">
    <name type="scientific">Littorina saxatilis</name>
    <dbReference type="NCBI Taxonomy" id="31220"/>
    <lineage>
        <taxon>Eukaryota</taxon>
        <taxon>Metazoa</taxon>
        <taxon>Spiralia</taxon>
        <taxon>Lophotrochozoa</taxon>
        <taxon>Mollusca</taxon>
        <taxon>Gastropoda</taxon>
        <taxon>Caenogastropoda</taxon>
        <taxon>Littorinimorpha</taxon>
        <taxon>Littorinoidea</taxon>
        <taxon>Littorinidae</taxon>
        <taxon>Littorina</taxon>
    </lineage>
</organism>
<comment type="caution">
    <text evidence="1">The sequence shown here is derived from an EMBL/GenBank/DDBJ whole genome shotgun (WGS) entry which is preliminary data.</text>
</comment>
<evidence type="ECO:0000313" key="1">
    <source>
        <dbReference type="EMBL" id="KAK7110681.1"/>
    </source>
</evidence>
<gene>
    <name evidence="1" type="ORF">V1264_014515</name>
</gene>
<evidence type="ECO:0000313" key="2">
    <source>
        <dbReference type="Proteomes" id="UP001374579"/>
    </source>
</evidence>
<accession>A0AAN9BQH1</accession>
<name>A0AAN9BQH1_9CAEN</name>
<sequence length="112" mass="13101">MSFTVLINQLSHFSLTGQQKTFWEDDILLRRKARKTCPKCGIYRIRADMGDLHSLGGMILPQHNMQATPGRIVRHRREKIMPFERVELETFSLYLVSADLDNDVCTEWNILH</sequence>
<dbReference type="AlphaFoldDB" id="A0AAN9BQH1"/>
<dbReference type="EMBL" id="JBAMIC010000003">
    <property type="protein sequence ID" value="KAK7110681.1"/>
    <property type="molecule type" value="Genomic_DNA"/>
</dbReference>
<protein>
    <submittedName>
        <fullName evidence="1">Uncharacterized protein</fullName>
    </submittedName>
</protein>
<reference evidence="1 2" key="1">
    <citation type="submission" date="2024-02" db="EMBL/GenBank/DDBJ databases">
        <title>Chromosome-scale genome assembly of the rough periwinkle Littorina saxatilis.</title>
        <authorList>
            <person name="De Jode A."/>
            <person name="Faria R."/>
            <person name="Formenti G."/>
            <person name="Sims Y."/>
            <person name="Smith T.P."/>
            <person name="Tracey A."/>
            <person name="Wood J.M.D."/>
            <person name="Zagrodzka Z.B."/>
            <person name="Johannesson K."/>
            <person name="Butlin R.K."/>
            <person name="Leder E.H."/>
        </authorList>
    </citation>
    <scope>NUCLEOTIDE SEQUENCE [LARGE SCALE GENOMIC DNA]</scope>
    <source>
        <strain evidence="1">Snail1</strain>
        <tissue evidence="1">Muscle</tissue>
    </source>
</reference>
<proteinExistence type="predicted"/>
<dbReference type="Proteomes" id="UP001374579">
    <property type="component" value="Unassembled WGS sequence"/>
</dbReference>
<keyword evidence="2" id="KW-1185">Reference proteome</keyword>